<evidence type="ECO:0000256" key="1">
    <source>
        <dbReference type="ARBA" id="ARBA00022729"/>
    </source>
</evidence>
<feature type="signal peptide" evidence="2">
    <location>
        <begin position="1"/>
        <end position="23"/>
    </location>
</feature>
<keyword evidence="4" id="KW-1185">Reference proteome</keyword>
<dbReference type="EMBL" id="ML210334">
    <property type="protein sequence ID" value="TFK19584.1"/>
    <property type="molecule type" value="Genomic_DNA"/>
</dbReference>
<dbReference type="Proteomes" id="UP000307440">
    <property type="component" value="Unassembled WGS sequence"/>
</dbReference>
<dbReference type="InterPro" id="IPR036908">
    <property type="entry name" value="RlpA-like_sf"/>
</dbReference>
<evidence type="ECO:0000313" key="3">
    <source>
        <dbReference type="EMBL" id="TFK19584.1"/>
    </source>
</evidence>
<dbReference type="AlphaFoldDB" id="A0A5C3KHS5"/>
<dbReference type="PANTHER" id="PTHR31836">
    <property type="match status" value="1"/>
</dbReference>
<proteinExistence type="predicted"/>
<gene>
    <name evidence="3" type="ORF">FA15DRAFT_674308</name>
</gene>
<dbReference type="STRING" id="230819.A0A5C3KHS5"/>
<dbReference type="PANTHER" id="PTHR31836:SF25">
    <property type="entry name" value="RLPA-LIKE PROTEIN DOUBLE-PSI BETA-BARREL DOMAIN-CONTAINING PROTEIN"/>
    <property type="match status" value="1"/>
</dbReference>
<sequence>MARITSSFATLACALFLALGASANPIAGPELEKRVDHEGRGTWFNVGLGNCGKVSKDSEPVVAMSKAFYDENHGSNCGQWVEITDRDTGKTALGQLWDSCPGCGRDDLDLSPSLFQQFAPLSKGVINISWHFKAKDFHP</sequence>
<name>A0A5C3KHS5_COPMA</name>
<dbReference type="CDD" id="cd22191">
    <property type="entry name" value="DPBB_RlpA_EXP_N-like"/>
    <property type="match status" value="1"/>
</dbReference>
<dbReference type="SUPFAM" id="SSF50685">
    <property type="entry name" value="Barwin-like endoglucanases"/>
    <property type="match status" value="1"/>
</dbReference>
<protein>
    <recommendedName>
        <fullName evidence="5">RlpA-like protein double-psi beta-barrel domain-containing protein</fullName>
    </recommendedName>
</protein>
<keyword evidence="1 2" id="KW-0732">Signal</keyword>
<evidence type="ECO:0000313" key="4">
    <source>
        <dbReference type="Proteomes" id="UP000307440"/>
    </source>
</evidence>
<organism evidence="3 4">
    <name type="scientific">Coprinopsis marcescibilis</name>
    <name type="common">Agaric fungus</name>
    <name type="synonym">Psathyrella marcescibilis</name>
    <dbReference type="NCBI Taxonomy" id="230819"/>
    <lineage>
        <taxon>Eukaryota</taxon>
        <taxon>Fungi</taxon>
        <taxon>Dikarya</taxon>
        <taxon>Basidiomycota</taxon>
        <taxon>Agaricomycotina</taxon>
        <taxon>Agaricomycetes</taxon>
        <taxon>Agaricomycetidae</taxon>
        <taxon>Agaricales</taxon>
        <taxon>Agaricineae</taxon>
        <taxon>Psathyrellaceae</taxon>
        <taxon>Coprinopsis</taxon>
    </lineage>
</organism>
<dbReference type="OrthoDB" id="406505at2759"/>
<evidence type="ECO:0000256" key="2">
    <source>
        <dbReference type="SAM" id="SignalP"/>
    </source>
</evidence>
<reference evidence="3 4" key="1">
    <citation type="journal article" date="2019" name="Nat. Ecol. Evol.">
        <title>Megaphylogeny resolves global patterns of mushroom evolution.</title>
        <authorList>
            <person name="Varga T."/>
            <person name="Krizsan K."/>
            <person name="Foldi C."/>
            <person name="Dima B."/>
            <person name="Sanchez-Garcia M."/>
            <person name="Sanchez-Ramirez S."/>
            <person name="Szollosi G.J."/>
            <person name="Szarkandi J.G."/>
            <person name="Papp V."/>
            <person name="Albert L."/>
            <person name="Andreopoulos W."/>
            <person name="Angelini C."/>
            <person name="Antonin V."/>
            <person name="Barry K.W."/>
            <person name="Bougher N.L."/>
            <person name="Buchanan P."/>
            <person name="Buyck B."/>
            <person name="Bense V."/>
            <person name="Catcheside P."/>
            <person name="Chovatia M."/>
            <person name="Cooper J."/>
            <person name="Damon W."/>
            <person name="Desjardin D."/>
            <person name="Finy P."/>
            <person name="Geml J."/>
            <person name="Haridas S."/>
            <person name="Hughes K."/>
            <person name="Justo A."/>
            <person name="Karasinski D."/>
            <person name="Kautmanova I."/>
            <person name="Kiss B."/>
            <person name="Kocsube S."/>
            <person name="Kotiranta H."/>
            <person name="LaButti K.M."/>
            <person name="Lechner B.E."/>
            <person name="Liimatainen K."/>
            <person name="Lipzen A."/>
            <person name="Lukacs Z."/>
            <person name="Mihaltcheva S."/>
            <person name="Morgado L.N."/>
            <person name="Niskanen T."/>
            <person name="Noordeloos M.E."/>
            <person name="Ohm R.A."/>
            <person name="Ortiz-Santana B."/>
            <person name="Ovrebo C."/>
            <person name="Racz N."/>
            <person name="Riley R."/>
            <person name="Savchenko A."/>
            <person name="Shiryaev A."/>
            <person name="Soop K."/>
            <person name="Spirin V."/>
            <person name="Szebenyi C."/>
            <person name="Tomsovsky M."/>
            <person name="Tulloss R.E."/>
            <person name="Uehling J."/>
            <person name="Grigoriev I.V."/>
            <person name="Vagvolgyi C."/>
            <person name="Papp T."/>
            <person name="Martin F.M."/>
            <person name="Miettinen O."/>
            <person name="Hibbett D.S."/>
            <person name="Nagy L.G."/>
        </authorList>
    </citation>
    <scope>NUCLEOTIDE SEQUENCE [LARGE SCALE GENOMIC DNA]</scope>
    <source>
        <strain evidence="3 4">CBS 121175</strain>
    </source>
</reference>
<dbReference type="Gene3D" id="2.40.40.10">
    <property type="entry name" value="RlpA-like domain"/>
    <property type="match status" value="1"/>
</dbReference>
<feature type="chain" id="PRO_5022981276" description="RlpA-like protein double-psi beta-barrel domain-containing protein" evidence="2">
    <location>
        <begin position="24"/>
        <end position="139"/>
    </location>
</feature>
<evidence type="ECO:0008006" key="5">
    <source>
        <dbReference type="Google" id="ProtNLM"/>
    </source>
</evidence>
<dbReference type="InterPro" id="IPR051477">
    <property type="entry name" value="Expansin_CellWall"/>
</dbReference>
<accession>A0A5C3KHS5</accession>